<name>A0A1D2QQD0_9GAMM</name>
<dbReference type="EMBL" id="MDLC01000020">
    <property type="protein sequence ID" value="ODS23795.1"/>
    <property type="molecule type" value="Genomic_DNA"/>
</dbReference>
<dbReference type="GO" id="GO:0005507">
    <property type="term" value="F:copper ion binding"/>
    <property type="evidence" value="ECO:0007669"/>
    <property type="project" value="InterPro"/>
</dbReference>
<dbReference type="GO" id="GO:0009279">
    <property type="term" value="C:cell outer membrane"/>
    <property type="evidence" value="ECO:0007669"/>
    <property type="project" value="InterPro"/>
</dbReference>
<sequence>MTLLHTDKSSILVFLLSVLLMPFSTHSTAGAKDDPLLLMVTIDQLESRSGDESPDVLEADAWIGYDEHKLWLKTEIERVDNTNESAELQLLYGKAVSAYWDFQVGVRRDFDPVPERHWAVVSFQGLAPYYVDIDVALFIGESGHSAFRFEAEYEQMLTQRLALIPELELNFFGKDNPVVDIGSGLANSEFGLRLAYEIRREFAPYIGVNWEAKHGQTKRIAEQHGEHTEDTQFVVGIHAWF</sequence>
<evidence type="ECO:0000313" key="2">
    <source>
        <dbReference type="Proteomes" id="UP000242502"/>
    </source>
</evidence>
<dbReference type="AlphaFoldDB" id="A0A1D2QQD0"/>
<dbReference type="Pfam" id="PF05275">
    <property type="entry name" value="CopB"/>
    <property type="match status" value="1"/>
</dbReference>
<evidence type="ECO:0000313" key="1">
    <source>
        <dbReference type="EMBL" id="ODS23795.1"/>
    </source>
</evidence>
<reference evidence="1 2" key="1">
    <citation type="journal article" date="2016" name="Appl. Environ. Microbiol.">
        <title>Lack of Overt Genome Reduction in the Bryostatin-Producing Bryozoan Symbiont "Candidatus Endobugula sertula".</title>
        <authorList>
            <person name="Miller I.J."/>
            <person name="Vanee N."/>
            <person name="Fong S.S."/>
            <person name="Lim-Fong G.E."/>
            <person name="Kwan J.C."/>
        </authorList>
    </citation>
    <scope>NUCLEOTIDE SEQUENCE [LARGE SCALE GENOMIC DNA]</scope>
    <source>
        <strain evidence="1">AB1-4</strain>
    </source>
</reference>
<organism evidence="1 2">
    <name type="scientific">Candidatus Endobugula sertula</name>
    <name type="common">Bugula neritina bacterial symbiont</name>
    <dbReference type="NCBI Taxonomy" id="62101"/>
    <lineage>
        <taxon>Bacteria</taxon>
        <taxon>Pseudomonadati</taxon>
        <taxon>Pseudomonadota</taxon>
        <taxon>Gammaproteobacteria</taxon>
        <taxon>Cellvibrionales</taxon>
        <taxon>Cellvibrionaceae</taxon>
        <taxon>Candidatus Endobugula</taxon>
    </lineage>
</organism>
<gene>
    <name evidence="1" type="ORF">AB835_06960</name>
</gene>
<dbReference type="InterPro" id="IPR007939">
    <property type="entry name" value="Cu-R_B_prcur"/>
</dbReference>
<dbReference type="STRING" id="62101.AB835_06960"/>
<comment type="caution">
    <text evidence="1">The sequence shown here is derived from an EMBL/GenBank/DDBJ whole genome shotgun (WGS) entry which is preliminary data.</text>
</comment>
<dbReference type="Proteomes" id="UP000242502">
    <property type="component" value="Unassembled WGS sequence"/>
</dbReference>
<accession>A0A1D2QQD0</accession>
<proteinExistence type="predicted"/>
<protein>
    <submittedName>
        <fullName evidence="1">Copper resistance protein CopB</fullName>
    </submittedName>
</protein>
<dbReference type="GO" id="GO:0006878">
    <property type="term" value="P:intracellular copper ion homeostasis"/>
    <property type="evidence" value="ECO:0007669"/>
    <property type="project" value="InterPro"/>
</dbReference>